<dbReference type="AlphaFoldDB" id="Q112L1"/>
<sequence length="264" mass="29570">MSEDQPKQINSEQPQTEAISQETTENPSMISETQPPEQPISDNESVVAKPRLWQQVLGLVRSLLPQSLNKNLSDNFLSVAVTGIFALILVVIFVSISPSQDIPVVAEYELNEETPAPESLSSTIDSKNPQLSETALQEALESTEPIITPPPELTPEQTFLVSIQNQIDDLANQYAGGIIKSLKFYLSTNLLMAELSNDWYNMTQEEQNKLVNQMFEEVQDLDFKKLILINSQGRTIARTSVINSYMIILERSLLKLPESFDSKE</sequence>
<feature type="region of interest" description="Disordered" evidence="1">
    <location>
        <begin position="1"/>
        <end position="44"/>
    </location>
</feature>
<keyword evidence="2" id="KW-0812">Transmembrane</keyword>
<organism evidence="3">
    <name type="scientific">Trichodesmium erythraeum (strain IMS101)</name>
    <dbReference type="NCBI Taxonomy" id="203124"/>
    <lineage>
        <taxon>Bacteria</taxon>
        <taxon>Bacillati</taxon>
        <taxon>Cyanobacteriota</taxon>
        <taxon>Cyanophyceae</taxon>
        <taxon>Oscillatoriophycideae</taxon>
        <taxon>Oscillatoriales</taxon>
        <taxon>Microcoleaceae</taxon>
        <taxon>Trichodesmium</taxon>
    </lineage>
</organism>
<dbReference type="STRING" id="203124.Tery_2343"/>
<dbReference type="RefSeq" id="WP_011611930.1">
    <property type="nucleotide sequence ID" value="NC_008312.1"/>
</dbReference>
<dbReference type="OrthoDB" id="513429at2"/>
<keyword evidence="2" id="KW-0472">Membrane</keyword>
<gene>
    <name evidence="3" type="ordered locus">Tery_2343</name>
</gene>
<dbReference type="eggNOG" id="COG3468">
    <property type="taxonomic scope" value="Bacteria"/>
</dbReference>
<feature type="transmembrane region" description="Helical" evidence="2">
    <location>
        <begin position="76"/>
        <end position="96"/>
    </location>
</feature>
<name>Q112L1_TRIEI</name>
<evidence type="ECO:0000313" key="3">
    <source>
        <dbReference type="EMBL" id="ABG51563.1"/>
    </source>
</evidence>
<reference evidence="3" key="1">
    <citation type="submission" date="2006-06" db="EMBL/GenBank/DDBJ databases">
        <title>Complete sequence of Trichodesmium erythraeum IMS101.</title>
        <authorList>
            <consortium name="US DOE Joint Genome Institute"/>
            <person name="Copeland A."/>
            <person name="Lucas S."/>
            <person name="Lapidus A."/>
            <person name="Barry K."/>
            <person name="Detter J.C."/>
            <person name="Glavina del Rio T."/>
            <person name="Hammon N."/>
            <person name="Israni S."/>
            <person name="Dalin E."/>
            <person name="Tice H."/>
            <person name="Pitluck S."/>
            <person name="Kiss H."/>
            <person name="Munk A.C."/>
            <person name="Brettin T."/>
            <person name="Bruce D."/>
            <person name="Han C."/>
            <person name="Tapia R."/>
            <person name="Gilna P."/>
            <person name="Schmutz J."/>
            <person name="Larimer F."/>
            <person name="Land M."/>
            <person name="Hauser L."/>
            <person name="Kyrpides N."/>
            <person name="Kim E."/>
            <person name="Richardson P."/>
        </authorList>
    </citation>
    <scope>NUCLEOTIDE SEQUENCE [LARGE SCALE GENOMIC DNA]</scope>
    <source>
        <strain evidence="3">IMS101</strain>
    </source>
</reference>
<proteinExistence type="predicted"/>
<protein>
    <submittedName>
        <fullName evidence="3">Uncharacterized protein</fullName>
    </submittedName>
</protein>
<feature type="compositionally biased region" description="Polar residues" evidence="1">
    <location>
        <begin position="7"/>
        <end position="44"/>
    </location>
</feature>
<dbReference type="KEGG" id="ter:Tery_2343"/>
<accession>Q112L1</accession>
<dbReference type="HOGENOM" id="CLU_1053537_0_0_3"/>
<keyword evidence="2" id="KW-1133">Transmembrane helix</keyword>
<evidence type="ECO:0000256" key="2">
    <source>
        <dbReference type="SAM" id="Phobius"/>
    </source>
</evidence>
<dbReference type="EMBL" id="CP000393">
    <property type="protein sequence ID" value="ABG51563.1"/>
    <property type="molecule type" value="Genomic_DNA"/>
</dbReference>
<evidence type="ECO:0000256" key="1">
    <source>
        <dbReference type="SAM" id="MobiDB-lite"/>
    </source>
</evidence>